<reference evidence="2 3" key="1">
    <citation type="journal article" date="2019" name="Sci. Rep.">
        <title>Orb-weaving spider Araneus ventricosus genome elucidates the spidroin gene catalogue.</title>
        <authorList>
            <person name="Kono N."/>
            <person name="Nakamura H."/>
            <person name="Ohtoshi R."/>
            <person name="Moran D.A.P."/>
            <person name="Shinohara A."/>
            <person name="Yoshida Y."/>
            <person name="Fujiwara M."/>
            <person name="Mori M."/>
            <person name="Tomita M."/>
            <person name="Arakawa K."/>
        </authorList>
    </citation>
    <scope>NUCLEOTIDE SEQUENCE [LARGE SCALE GENOMIC DNA]</scope>
</reference>
<protein>
    <submittedName>
        <fullName evidence="2">Uncharacterized protein</fullName>
    </submittedName>
</protein>
<keyword evidence="3" id="KW-1185">Reference proteome</keyword>
<dbReference type="AlphaFoldDB" id="A0A4Y2UV23"/>
<comment type="caution">
    <text evidence="2">The sequence shown here is derived from an EMBL/GenBank/DDBJ whole genome shotgun (WGS) entry which is preliminary data.</text>
</comment>
<feature type="compositionally biased region" description="Polar residues" evidence="1">
    <location>
        <begin position="117"/>
        <end position="126"/>
    </location>
</feature>
<name>A0A4Y2UV23_ARAVE</name>
<dbReference type="Proteomes" id="UP000499080">
    <property type="component" value="Unassembled WGS sequence"/>
</dbReference>
<evidence type="ECO:0000313" key="3">
    <source>
        <dbReference type="Proteomes" id="UP000499080"/>
    </source>
</evidence>
<evidence type="ECO:0000313" key="2">
    <source>
        <dbReference type="EMBL" id="GBO16855.1"/>
    </source>
</evidence>
<gene>
    <name evidence="2" type="ORF">AVEN_235125_1</name>
</gene>
<accession>A0A4Y2UV23</accession>
<organism evidence="2 3">
    <name type="scientific">Araneus ventricosus</name>
    <name type="common">Orbweaver spider</name>
    <name type="synonym">Epeira ventricosa</name>
    <dbReference type="NCBI Taxonomy" id="182803"/>
    <lineage>
        <taxon>Eukaryota</taxon>
        <taxon>Metazoa</taxon>
        <taxon>Ecdysozoa</taxon>
        <taxon>Arthropoda</taxon>
        <taxon>Chelicerata</taxon>
        <taxon>Arachnida</taxon>
        <taxon>Araneae</taxon>
        <taxon>Araneomorphae</taxon>
        <taxon>Entelegynae</taxon>
        <taxon>Araneoidea</taxon>
        <taxon>Araneidae</taxon>
        <taxon>Araneus</taxon>
    </lineage>
</organism>
<proteinExistence type="predicted"/>
<evidence type="ECO:0000256" key="1">
    <source>
        <dbReference type="SAM" id="MobiDB-lite"/>
    </source>
</evidence>
<feature type="region of interest" description="Disordered" evidence="1">
    <location>
        <begin position="117"/>
        <end position="154"/>
    </location>
</feature>
<feature type="compositionally biased region" description="Basic and acidic residues" evidence="1">
    <location>
        <begin position="127"/>
        <end position="136"/>
    </location>
</feature>
<dbReference type="EMBL" id="BGPR01040682">
    <property type="protein sequence ID" value="GBO16855.1"/>
    <property type="molecule type" value="Genomic_DNA"/>
</dbReference>
<sequence>MRLFFERHASPETGLLYGLFVSQCLTVHKHICQRPKWLFIRCQIPQKTGEKPLRGSSAIPGWNKSAPAVPTKIKLQRSTTPRGLRRNHSCAFDCLFSDSDECCRCNPLDATWAARRNTSGTSSFPDSENKTSENEFGRFCPAKTEVSDGDNGFP</sequence>